<evidence type="ECO:0000256" key="3">
    <source>
        <dbReference type="ARBA" id="ARBA00016113"/>
    </source>
</evidence>
<dbReference type="PANTHER" id="PTHR38007:SF1">
    <property type="entry name" value="CRISPR SYSTEM CMS PROTEIN CSM5"/>
    <property type="match status" value="1"/>
</dbReference>
<name>A0A235BQB5_UNCW3</name>
<gene>
    <name evidence="8" type="primary">csm5</name>
    <name evidence="8" type="ORF">CH333_09575</name>
</gene>
<dbReference type="PANTHER" id="PTHR38007">
    <property type="entry name" value="CRISPR SYSTEM CMS PROTEIN CSM5"/>
    <property type="match status" value="1"/>
</dbReference>
<evidence type="ECO:0000256" key="2">
    <source>
        <dbReference type="ARBA" id="ARBA00006680"/>
    </source>
</evidence>
<protein>
    <recommendedName>
        <fullName evidence="3">CRISPR system Cms protein Csm5</fullName>
    </recommendedName>
    <alternativeName>
        <fullName evidence="6">CRISPR type III A-associated protein Csm5</fullName>
    </alternativeName>
</protein>
<dbReference type="InterPro" id="IPR005537">
    <property type="entry name" value="RAMP_III_fam"/>
</dbReference>
<dbReference type="AlphaFoldDB" id="A0A235BQB5"/>
<comment type="function">
    <text evidence="1">This subunit might be involved in maturation of a crRNA intermediate to its mature form.</text>
</comment>
<keyword evidence="4" id="KW-0694">RNA-binding</keyword>
<proteinExistence type="inferred from homology"/>
<dbReference type="EMBL" id="NOZQ01000211">
    <property type="protein sequence ID" value="OYD13897.1"/>
    <property type="molecule type" value="Genomic_DNA"/>
</dbReference>
<feature type="domain" description="CRISPR type III-associated protein" evidence="7">
    <location>
        <begin position="11"/>
        <end position="240"/>
    </location>
</feature>
<evidence type="ECO:0000313" key="9">
    <source>
        <dbReference type="Proteomes" id="UP000215215"/>
    </source>
</evidence>
<dbReference type="Pfam" id="PF03787">
    <property type="entry name" value="RAMPs"/>
    <property type="match status" value="1"/>
</dbReference>
<dbReference type="InterPro" id="IPR010173">
    <property type="entry name" value="CRISPR-assoc_Csm5"/>
</dbReference>
<comment type="similarity">
    <text evidence="2">Belongs to the CRISPR-associated Csm5 family.</text>
</comment>
<dbReference type="NCBIfam" id="TIGR01899">
    <property type="entry name" value="cas_TM1807_csm5"/>
    <property type="match status" value="1"/>
</dbReference>
<evidence type="ECO:0000256" key="5">
    <source>
        <dbReference type="ARBA" id="ARBA00023118"/>
    </source>
</evidence>
<accession>A0A235BQB5</accession>
<organism evidence="8 9">
    <name type="scientific">candidate division WOR-3 bacterium JGI_Cruoil_03_44_89</name>
    <dbReference type="NCBI Taxonomy" id="1973748"/>
    <lineage>
        <taxon>Bacteria</taxon>
        <taxon>Bacteria division WOR-3</taxon>
    </lineage>
</organism>
<sequence>MVIKKHKCKGEILSPLHIGTGKEITPLDYFIKDNRLIVYNFQKLLRENTDFAENFLDRAEKQNPRLLFLNKDILSGEQKNDKSYYLYTEEIPKYLKGNLETEMNKGNKANIWEFIKDSKYKSYIPGSSIKGAIRTAIAYYIFKNDEDLKTKLTKRLWNEPTNIINALIFQPKNLDAKEDILRVLSVSDANMNEDNVLSIECAKRLSSKRILGFPNYYECVKPRSIFSFSLSFFYELIKTKPEWQKILMKYKIDEQSIIKYCRKFSKDFIDQEITYFERHIERRFVPKVKTFYQNLKKEPLNADECLVRVGQGGGFYAKTLAMLLENTEEFRYREFIEKFGRKIRGKVTQGRELKKTSRTILSSNWNYPVLGWVKIKVEESNG</sequence>
<evidence type="ECO:0000313" key="8">
    <source>
        <dbReference type="EMBL" id="OYD13897.1"/>
    </source>
</evidence>
<keyword evidence="5" id="KW-0051">Antiviral defense</keyword>
<dbReference type="Proteomes" id="UP000215215">
    <property type="component" value="Unassembled WGS sequence"/>
</dbReference>
<comment type="caution">
    <text evidence="8">The sequence shown here is derived from an EMBL/GenBank/DDBJ whole genome shotgun (WGS) entry which is preliminary data.</text>
</comment>
<dbReference type="GO" id="GO:0003723">
    <property type="term" value="F:RNA binding"/>
    <property type="evidence" value="ECO:0007669"/>
    <property type="project" value="UniProtKB-KW"/>
</dbReference>
<evidence type="ECO:0000256" key="6">
    <source>
        <dbReference type="ARBA" id="ARBA00031720"/>
    </source>
</evidence>
<evidence type="ECO:0000259" key="7">
    <source>
        <dbReference type="Pfam" id="PF03787"/>
    </source>
</evidence>
<reference evidence="8 9" key="1">
    <citation type="submission" date="2017-07" db="EMBL/GenBank/DDBJ databases">
        <title>Recovery of genomes from metagenomes via a dereplication, aggregation, and scoring strategy.</title>
        <authorList>
            <person name="Sieber C.M."/>
            <person name="Probst A.J."/>
            <person name="Sharrar A."/>
            <person name="Thomas B.C."/>
            <person name="Hess M."/>
            <person name="Tringe S.G."/>
            <person name="Banfield J.F."/>
        </authorList>
    </citation>
    <scope>NUCLEOTIDE SEQUENCE [LARGE SCALE GENOMIC DNA]</scope>
    <source>
        <strain evidence="8">JGI_Cruoil_03_44_89</strain>
    </source>
</reference>
<evidence type="ECO:0000256" key="4">
    <source>
        <dbReference type="ARBA" id="ARBA00022884"/>
    </source>
</evidence>
<evidence type="ECO:0000256" key="1">
    <source>
        <dbReference type="ARBA" id="ARBA00003088"/>
    </source>
</evidence>
<dbReference type="GO" id="GO:0051607">
    <property type="term" value="P:defense response to virus"/>
    <property type="evidence" value="ECO:0007669"/>
    <property type="project" value="UniProtKB-KW"/>
</dbReference>